<dbReference type="RefSeq" id="WP_145215820.1">
    <property type="nucleotide sequence ID" value="NZ_CP036432.1"/>
</dbReference>
<dbReference type="PIRSF" id="PIRSF019455">
    <property type="entry name" value="CopR_AtkY"/>
    <property type="match status" value="1"/>
</dbReference>
<protein>
    <submittedName>
        <fullName evidence="5">Penicillinase repressor</fullName>
    </submittedName>
</protein>
<dbReference type="Gene3D" id="1.10.10.10">
    <property type="entry name" value="Winged helix-like DNA-binding domain superfamily/Winged helix DNA-binding domain"/>
    <property type="match status" value="1"/>
</dbReference>
<dbReference type="InterPro" id="IPR005650">
    <property type="entry name" value="BlaI_family"/>
</dbReference>
<accession>A0ABX5XXP7</accession>
<gene>
    <name evidence="5" type="primary">blaI_6</name>
    <name evidence="5" type="ORF">TBK1r_47360</name>
</gene>
<dbReference type="InterPro" id="IPR036388">
    <property type="entry name" value="WH-like_DNA-bd_sf"/>
</dbReference>
<evidence type="ECO:0000256" key="4">
    <source>
        <dbReference type="ARBA" id="ARBA00023163"/>
    </source>
</evidence>
<keyword evidence="3" id="KW-0238">DNA-binding</keyword>
<keyword evidence="6" id="KW-1185">Reference proteome</keyword>
<organism evidence="5 6">
    <name type="scientific">Stieleria magnilauensis</name>
    <dbReference type="NCBI Taxonomy" id="2527963"/>
    <lineage>
        <taxon>Bacteria</taxon>
        <taxon>Pseudomonadati</taxon>
        <taxon>Planctomycetota</taxon>
        <taxon>Planctomycetia</taxon>
        <taxon>Pirellulales</taxon>
        <taxon>Pirellulaceae</taxon>
        <taxon>Stieleria</taxon>
    </lineage>
</organism>
<dbReference type="Gene3D" id="1.10.4040.10">
    <property type="entry name" value="Penicillinase repressor domain"/>
    <property type="match status" value="1"/>
</dbReference>
<evidence type="ECO:0000313" key="5">
    <source>
        <dbReference type="EMBL" id="QDV85720.1"/>
    </source>
</evidence>
<sequence length="128" mass="14370">MAKASRRIELTKCESEVMDIVWEKECVTVNDVVDAIDRDLAYTTVLTTMRILEDKKIVHRGKKIGRAYTYTPLISRQQAREGSLKALADQFFGGSTRSLVLSMVNSKGVTPEDIQAMKDEIAKIEESS</sequence>
<evidence type="ECO:0000256" key="1">
    <source>
        <dbReference type="ARBA" id="ARBA00011046"/>
    </source>
</evidence>
<keyword evidence="4" id="KW-0804">Transcription</keyword>
<name>A0ABX5XXP7_9BACT</name>
<dbReference type="SUPFAM" id="SSF46785">
    <property type="entry name" value="Winged helix' DNA-binding domain"/>
    <property type="match status" value="1"/>
</dbReference>
<dbReference type="EMBL" id="CP036432">
    <property type="protein sequence ID" value="QDV85720.1"/>
    <property type="molecule type" value="Genomic_DNA"/>
</dbReference>
<evidence type="ECO:0000256" key="2">
    <source>
        <dbReference type="ARBA" id="ARBA00023015"/>
    </source>
</evidence>
<dbReference type="Pfam" id="PF03965">
    <property type="entry name" value="Penicillinase_R"/>
    <property type="match status" value="1"/>
</dbReference>
<keyword evidence="2" id="KW-0805">Transcription regulation</keyword>
<evidence type="ECO:0000256" key="3">
    <source>
        <dbReference type="ARBA" id="ARBA00023125"/>
    </source>
</evidence>
<dbReference type="InterPro" id="IPR036390">
    <property type="entry name" value="WH_DNA-bd_sf"/>
</dbReference>
<evidence type="ECO:0000313" key="6">
    <source>
        <dbReference type="Proteomes" id="UP000318081"/>
    </source>
</evidence>
<proteinExistence type="inferred from homology"/>
<reference evidence="5 6" key="1">
    <citation type="submission" date="2019-02" db="EMBL/GenBank/DDBJ databases">
        <title>Deep-cultivation of Planctomycetes and their phenomic and genomic characterization uncovers novel biology.</title>
        <authorList>
            <person name="Wiegand S."/>
            <person name="Jogler M."/>
            <person name="Boedeker C."/>
            <person name="Pinto D."/>
            <person name="Vollmers J."/>
            <person name="Rivas-Marin E."/>
            <person name="Kohn T."/>
            <person name="Peeters S.H."/>
            <person name="Heuer A."/>
            <person name="Rast P."/>
            <person name="Oberbeckmann S."/>
            <person name="Bunk B."/>
            <person name="Jeske O."/>
            <person name="Meyerdierks A."/>
            <person name="Storesund J.E."/>
            <person name="Kallscheuer N."/>
            <person name="Luecker S."/>
            <person name="Lage O.M."/>
            <person name="Pohl T."/>
            <person name="Merkel B.J."/>
            <person name="Hornburger P."/>
            <person name="Mueller R.-W."/>
            <person name="Bruemmer F."/>
            <person name="Labrenz M."/>
            <person name="Spormann A.M."/>
            <person name="Op den Camp H."/>
            <person name="Overmann J."/>
            <person name="Amann R."/>
            <person name="Jetten M.S.M."/>
            <person name="Mascher T."/>
            <person name="Medema M.H."/>
            <person name="Devos D.P."/>
            <person name="Kaster A.-K."/>
            <person name="Ovreas L."/>
            <person name="Rohde M."/>
            <person name="Galperin M.Y."/>
            <person name="Jogler C."/>
        </authorList>
    </citation>
    <scope>NUCLEOTIDE SEQUENCE [LARGE SCALE GENOMIC DNA]</scope>
    <source>
        <strain evidence="5 6">TBK1r</strain>
    </source>
</reference>
<dbReference type="Proteomes" id="UP000318081">
    <property type="component" value="Chromosome"/>
</dbReference>
<comment type="similarity">
    <text evidence="1">Belongs to the BlaI transcriptional regulatory family.</text>
</comment>